<reference evidence="1" key="1">
    <citation type="submission" date="2014-11" db="EMBL/GenBank/DDBJ databases">
        <authorList>
            <person name="Amaro Gonzalez C."/>
        </authorList>
    </citation>
    <scope>NUCLEOTIDE SEQUENCE</scope>
</reference>
<organism evidence="1">
    <name type="scientific">Anguilla anguilla</name>
    <name type="common">European freshwater eel</name>
    <name type="synonym">Muraena anguilla</name>
    <dbReference type="NCBI Taxonomy" id="7936"/>
    <lineage>
        <taxon>Eukaryota</taxon>
        <taxon>Metazoa</taxon>
        <taxon>Chordata</taxon>
        <taxon>Craniata</taxon>
        <taxon>Vertebrata</taxon>
        <taxon>Euteleostomi</taxon>
        <taxon>Actinopterygii</taxon>
        <taxon>Neopterygii</taxon>
        <taxon>Teleostei</taxon>
        <taxon>Anguilliformes</taxon>
        <taxon>Anguillidae</taxon>
        <taxon>Anguilla</taxon>
    </lineage>
</organism>
<evidence type="ECO:0000313" key="1">
    <source>
        <dbReference type="EMBL" id="JAI02319.1"/>
    </source>
</evidence>
<proteinExistence type="predicted"/>
<dbReference type="EMBL" id="GBXM01048031">
    <property type="protein sequence ID" value="JAH60546.1"/>
    <property type="molecule type" value="Transcribed_RNA"/>
</dbReference>
<reference evidence="1" key="2">
    <citation type="journal article" date="2015" name="Fish Shellfish Immunol.">
        <title>Early steps in the European eel (Anguilla anguilla)-Vibrio vulnificus interaction in the gills: Role of the RtxA13 toxin.</title>
        <authorList>
            <person name="Callol A."/>
            <person name="Pajuelo D."/>
            <person name="Ebbesson L."/>
            <person name="Teles M."/>
            <person name="MacKenzie S."/>
            <person name="Amaro C."/>
        </authorList>
    </citation>
    <scope>NUCLEOTIDE SEQUENCE</scope>
</reference>
<protein>
    <submittedName>
        <fullName evidence="1">Uncharacterized protein</fullName>
    </submittedName>
</protein>
<name>A0A0E9XKV4_ANGAN</name>
<sequence>MEPTALRERGFG</sequence>
<dbReference type="EMBL" id="GBXM01006259">
    <property type="protein sequence ID" value="JAI02319.1"/>
    <property type="molecule type" value="Transcribed_RNA"/>
</dbReference>
<accession>A0A0E9XKV4</accession>